<reference evidence="1 2" key="1">
    <citation type="submission" date="2014-09" db="EMBL/GenBank/DDBJ databases">
        <authorList>
            <person name="Chan K.-G."/>
        </authorList>
    </citation>
    <scope>NUCLEOTIDE SEQUENCE [LARGE SCALE GENOMIC DNA]</scope>
    <source>
        <strain evidence="1 2">ND07</strain>
    </source>
</reference>
<organism evidence="1 2">
    <name type="scientific">Pseudomonas cremoricolorata</name>
    <dbReference type="NCBI Taxonomy" id="157783"/>
    <lineage>
        <taxon>Bacteria</taxon>
        <taxon>Pseudomonadati</taxon>
        <taxon>Pseudomonadota</taxon>
        <taxon>Gammaproteobacteria</taxon>
        <taxon>Pseudomonadales</taxon>
        <taxon>Pseudomonadaceae</taxon>
        <taxon>Pseudomonas</taxon>
    </lineage>
</organism>
<dbReference type="AlphaFoldDB" id="A0A089WSY5"/>
<sequence>MGVAYHLDMPPPYRMKPGLYTGSLIYSVGPGGDFDFGNQVSNLNDTSLTLNFQLEVQHAFVFEFAPGSERAVLEPPGGWMAWMNGRGAPQRLYRDLPFRLWSTGPFRVYKRCARDLGTGCAISNEQGHQVQVDVALSLPGGIEYQGAEVQRLTLPSDRAGALQMESVSPALNKPGQLHFKVDEQAVRSMLDHPGSRYRGEVTVIFDAEL</sequence>
<dbReference type="Proteomes" id="UP000029493">
    <property type="component" value="Chromosome"/>
</dbReference>
<dbReference type="EMBL" id="CP009455">
    <property type="protein sequence ID" value="AIR91711.1"/>
    <property type="molecule type" value="Genomic_DNA"/>
</dbReference>
<proteinExistence type="predicted"/>
<gene>
    <name evidence="1" type="ORF">LK03_21705</name>
</gene>
<name>A0A089WSY5_9PSED</name>
<evidence type="ECO:0000313" key="2">
    <source>
        <dbReference type="Proteomes" id="UP000029493"/>
    </source>
</evidence>
<dbReference type="eggNOG" id="ENOG5032UT6">
    <property type="taxonomic scope" value="Bacteria"/>
</dbReference>
<evidence type="ECO:0000313" key="1">
    <source>
        <dbReference type="EMBL" id="AIR91711.1"/>
    </source>
</evidence>
<dbReference type="KEGG" id="psw:LK03_21705"/>
<keyword evidence="2" id="KW-1185">Reference proteome</keyword>
<protein>
    <submittedName>
        <fullName evidence="1">Uncharacterized protein</fullName>
    </submittedName>
</protein>
<dbReference type="OrthoDB" id="6764591at2"/>
<accession>A0A089WSY5</accession>